<gene>
    <name evidence="2" type="ORF">ACH5RR_040743</name>
</gene>
<dbReference type="Proteomes" id="UP001630127">
    <property type="component" value="Unassembled WGS sequence"/>
</dbReference>
<reference evidence="2 3" key="1">
    <citation type="submission" date="2024-11" db="EMBL/GenBank/DDBJ databases">
        <title>A near-complete genome assembly of Cinchona calisaya.</title>
        <authorList>
            <person name="Lian D.C."/>
            <person name="Zhao X.W."/>
            <person name="Wei L."/>
        </authorList>
    </citation>
    <scope>NUCLEOTIDE SEQUENCE [LARGE SCALE GENOMIC DNA]</scope>
    <source>
        <tissue evidence="2">Nenye</tissue>
    </source>
</reference>
<evidence type="ECO:0000313" key="2">
    <source>
        <dbReference type="EMBL" id="KAL3498011.1"/>
    </source>
</evidence>
<feature type="compositionally biased region" description="Basic and acidic residues" evidence="1">
    <location>
        <begin position="45"/>
        <end position="75"/>
    </location>
</feature>
<organism evidence="2 3">
    <name type="scientific">Cinchona calisaya</name>
    <dbReference type="NCBI Taxonomy" id="153742"/>
    <lineage>
        <taxon>Eukaryota</taxon>
        <taxon>Viridiplantae</taxon>
        <taxon>Streptophyta</taxon>
        <taxon>Embryophyta</taxon>
        <taxon>Tracheophyta</taxon>
        <taxon>Spermatophyta</taxon>
        <taxon>Magnoliopsida</taxon>
        <taxon>eudicotyledons</taxon>
        <taxon>Gunneridae</taxon>
        <taxon>Pentapetalae</taxon>
        <taxon>asterids</taxon>
        <taxon>lamiids</taxon>
        <taxon>Gentianales</taxon>
        <taxon>Rubiaceae</taxon>
        <taxon>Cinchonoideae</taxon>
        <taxon>Cinchoneae</taxon>
        <taxon>Cinchona</taxon>
    </lineage>
</organism>
<feature type="region of interest" description="Disordered" evidence="1">
    <location>
        <begin position="27"/>
        <end position="75"/>
    </location>
</feature>
<comment type="caution">
    <text evidence="2">The sequence shown here is derived from an EMBL/GenBank/DDBJ whole genome shotgun (WGS) entry which is preliminary data.</text>
</comment>
<proteinExistence type="predicted"/>
<protein>
    <submittedName>
        <fullName evidence="2">Uncharacterized protein</fullName>
    </submittedName>
</protein>
<evidence type="ECO:0000313" key="3">
    <source>
        <dbReference type="Proteomes" id="UP001630127"/>
    </source>
</evidence>
<dbReference type="EMBL" id="JBJUIK010000017">
    <property type="protein sequence ID" value="KAL3498011.1"/>
    <property type="molecule type" value="Genomic_DNA"/>
</dbReference>
<accession>A0ABD2XU78</accession>
<name>A0ABD2XU78_9GENT</name>
<sequence>MDNDAKCSSEYGLVEGGVVKETGKRDERVGFGGLGRSSVRQNMDLLREGKRKGNELPGDEMMRNEREKRDGTTDD</sequence>
<evidence type="ECO:0000256" key="1">
    <source>
        <dbReference type="SAM" id="MobiDB-lite"/>
    </source>
</evidence>
<dbReference type="AlphaFoldDB" id="A0ABD2XU78"/>
<keyword evidence="3" id="KW-1185">Reference proteome</keyword>